<proteinExistence type="predicted"/>
<evidence type="ECO:0000313" key="4">
    <source>
        <dbReference type="Proteomes" id="UP001295740"/>
    </source>
</evidence>
<keyword evidence="4" id="KW-1185">Reference proteome</keyword>
<dbReference type="Pfam" id="PF12796">
    <property type="entry name" value="Ank_2"/>
    <property type="match status" value="1"/>
</dbReference>
<dbReference type="SMART" id="SM00248">
    <property type="entry name" value="ANK"/>
    <property type="match status" value="4"/>
</dbReference>
<accession>A0AAI8VRM7</accession>
<dbReference type="AlphaFoldDB" id="A0AAI8VRM7"/>
<dbReference type="SUPFAM" id="SSF48403">
    <property type="entry name" value="Ankyrin repeat"/>
    <property type="match status" value="1"/>
</dbReference>
<organism evidence="3 4">
    <name type="scientific">Anthostomella pinea</name>
    <dbReference type="NCBI Taxonomy" id="933095"/>
    <lineage>
        <taxon>Eukaryota</taxon>
        <taxon>Fungi</taxon>
        <taxon>Dikarya</taxon>
        <taxon>Ascomycota</taxon>
        <taxon>Pezizomycotina</taxon>
        <taxon>Sordariomycetes</taxon>
        <taxon>Xylariomycetidae</taxon>
        <taxon>Xylariales</taxon>
        <taxon>Xylariaceae</taxon>
        <taxon>Anthostomella</taxon>
    </lineage>
</organism>
<keyword evidence="1" id="KW-0677">Repeat</keyword>
<dbReference type="PANTHER" id="PTHR24189:SF50">
    <property type="entry name" value="ANKYRIN REPEAT AND SOCS BOX PROTEIN 2"/>
    <property type="match status" value="1"/>
</dbReference>
<gene>
    <name evidence="3" type="ORF">KHLLAP_LOCUS9872</name>
</gene>
<evidence type="ECO:0000256" key="2">
    <source>
        <dbReference type="ARBA" id="ARBA00023043"/>
    </source>
</evidence>
<name>A0AAI8VRM7_9PEZI</name>
<dbReference type="Gene3D" id="1.25.40.20">
    <property type="entry name" value="Ankyrin repeat-containing domain"/>
    <property type="match status" value="2"/>
</dbReference>
<evidence type="ECO:0000313" key="3">
    <source>
        <dbReference type="EMBL" id="CAJ2509404.1"/>
    </source>
</evidence>
<dbReference type="InterPro" id="IPR036770">
    <property type="entry name" value="Ankyrin_rpt-contain_sf"/>
</dbReference>
<comment type="caution">
    <text evidence="3">The sequence shown here is derived from an EMBL/GenBank/DDBJ whole genome shotgun (WGS) entry which is preliminary data.</text>
</comment>
<dbReference type="PANTHER" id="PTHR24189">
    <property type="entry name" value="MYOTROPHIN"/>
    <property type="match status" value="1"/>
</dbReference>
<protein>
    <submittedName>
        <fullName evidence="3">Uu.00g144300.m01.CDS01</fullName>
    </submittedName>
</protein>
<evidence type="ECO:0000256" key="1">
    <source>
        <dbReference type="ARBA" id="ARBA00022737"/>
    </source>
</evidence>
<dbReference type="InterPro" id="IPR002110">
    <property type="entry name" value="Ankyrin_rpt"/>
</dbReference>
<dbReference type="InterPro" id="IPR050745">
    <property type="entry name" value="Multifunctional_regulatory"/>
</dbReference>
<dbReference type="EMBL" id="CAUWAG010000012">
    <property type="protein sequence ID" value="CAJ2509404.1"/>
    <property type="molecule type" value="Genomic_DNA"/>
</dbReference>
<dbReference type="Proteomes" id="UP001295740">
    <property type="component" value="Unassembled WGS sequence"/>
</dbReference>
<reference evidence="3" key="1">
    <citation type="submission" date="2023-10" db="EMBL/GenBank/DDBJ databases">
        <authorList>
            <person name="Hackl T."/>
        </authorList>
    </citation>
    <scope>NUCLEOTIDE SEQUENCE</scope>
</reference>
<sequence length="330" mass="35949">MNGAKVDAQDEYGRSALHTAALYSQSMTSWLLEAGADVNSKTDRGLTPLFLICQKSNDGQIALDVQRNAKVLISHGADLEAGLFDNAPLLVAALSRYDDGLLELLWDSSADITAVSVYGGSILHHTAMYGGLARFKYIRSHEIVGIDPDASTLGGKVHWTCSEFVSWTICVRWKTGNPHQLGPGTRITTLQEVSVFQTFLSEIRRRNWAVGLFLYSKELFKGDESDIISTDDIDDAWNEIGDDNDGPHIVKYGDGYRNKNSAADHAAATYAVAQACAPIHDKAVNEALATTRESLQGLEQVSTKMDVYKSDLDKVVASDDFKKSSGPASK</sequence>
<keyword evidence="2" id="KW-0040">ANK repeat</keyword>